<dbReference type="SUPFAM" id="SSF100950">
    <property type="entry name" value="NagB/RpiA/CoA transferase-like"/>
    <property type="match status" value="1"/>
</dbReference>
<dbReference type="EMBL" id="CAXAMN010001159">
    <property type="protein sequence ID" value="CAK8992895.1"/>
    <property type="molecule type" value="Genomic_DNA"/>
</dbReference>
<evidence type="ECO:0000313" key="3">
    <source>
        <dbReference type="EMBL" id="CAK8992895.1"/>
    </source>
</evidence>
<reference evidence="3 4" key="1">
    <citation type="submission" date="2024-02" db="EMBL/GenBank/DDBJ databases">
        <authorList>
            <person name="Chen Y."/>
            <person name="Shah S."/>
            <person name="Dougan E. K."/>
            <person name="Thang M."/>
            <person name="Chan C."/>
        </authorList>
    </citation>
    <scope>NUCLEOTIDE SEQUENCE [LARGE SCALE GENOMIC DNA]</scope>
</reference>
<dbReference type="Gene3D" id="3.40.50.1360">
    <property type="match status" value="1"/>
</dbReference>
<organism evidence="3 4">
    <name type="scientific">Durusdinium trenchii</name>
    <dbReference type="NCBI Taxonomy" id="1381693"/>
    <lineage>
        <taxon>Eukaryota</taxon>
        <taxon>Sar</taxon>
        <taxon>Alveolata</taxon>
        <taxon>Dinophyceae</taxon>
        <taxon>Suessiales</taxon>
        <taxon>Symbiodiniaceae</taxon>
        <taxon>Durusdinium</taxon>
    </lineage>
</organism>
<name>A0ABP0HRW3_9DINO</name>
<dbReference type="Proteomes" id="UP001642484">
    <property type="component" value="Unassembled WGS sequence"/>
</dbReference>
<dbReference type="InterPro" id="IPR037171">
    <property type="entry name" value="NagB/RpiA_transferase-like"/>
</dbReference>
<dbReference type="Pfam" id="PF01182">
    <property type="entry name" value="Glucosamine_iso"/>
    <property type="match status" value="1"/>
</dbReference>
<dbReference type="PANTHER" id="PTHR11054:SF0">
    <property type="entry name" value="6-PHOSPHOGLUCONOLACTONASE"/>
    <property type="match status" value="1"/>
</dbReference>
<sequence length="326" mass="34034">MQAVLGLPRLQTNRWAPAARPASSKAVKPGPPGRTWPSLVSLAVFVQAAIVPIAPVEAERARRGRRSALPETVPPAAASRILIKSDADAVATQLCSEVAAAAKEAVAKRGGFSLAIPGGSILKMLVAGAAELEGVEWDKGVMAYVNHKCVANDDAAATHKKAADLFLSGWKGLKVITMGGSADGEAEAQRYEAELRAVPEALLPRTAGDMPVFDICLIGVGDDGHFGSLYPNREEIADESGRWVLPVDLKSPPSITLSPAAMMASKKVLVASAGVSEKYPLGKSEAMKTAIEGMEGPRAFPAQVLRGTAFWLLDEAAASALSPGLR</sequence>
<proteinExistence type="predicted"/>
<evidence type="ECO:0000313" key="4">
    <source>
        <dbReference type="Proteomes" id="UP001642484"/>
    </source>
</evidence>
<dbReference type="InterPro" id="IPR039104">
    <property type="entry name" value="6PGL"/>
</dbReference>
<gene>
    <name evidence="2" type="ORF">CCMP2556_LOCUS3027</name>
    <name evidence="3" type="ORF">CCMP2556_LOCUS3043</name>
</gene>
<accession>A0ABP0HRW3</accession>
<evidence type="ECO:0000313" key="2">
    <source>
        <dbReference type="EMBL" id="CAK8992842.1"/>
    </source>
</evidence>
<feature type="domain" description="Glucosamine/galactosamine-6-phosphate isomerase" evidence="1">
    <location>
        <begin position="86"/>
        <end position="306"/>
    </location>
</feature>
<dbReference type="InterPro" id="IPR006148">
    <property type="entry name" value="Glc/Gal-6P_isomerase"/>
</dbReference>
<evidence type="ECO:0000259" key="1">
    <source>
        <dbReference type="Pfam" id="PF01182"/>
    </source>
</evidence>
<keyword evidence="4" id="KW-1185">Reference proteome</keyword>
<protein>
    <recommendedName>
        <fullName evidence="1">Glucosamine/galactosamine-6-phosphate isomerase domain-containing protein</fullName>
    </recommendedName>
</protein>
<dbReference type="PANTHER" id="PTHR11054">
    <property type="entry name" value="6-PHOSPHOGLUCONOLACTONASE"/>
    <property type="match status" value="1"/>
</dbReference>
<dbReference type="EMBL" id="CAXAMN010001148">
    <property type="protein sequence ID" value="CAK8992842.1"/>
    <property type="molecule type" value="Genomic_DNA"/>
</dbReference>
<comment type="caution">
    <text evidence="3">The sequence shown here is derived from an EMBL/GenBank/DDBJ whole genome shotgun (WGS) entry which is preliminary data.</text>
</comment>